<dbReference type="SUPFAM" id="SSF53850">
    <property type="entry name" value="Periplasmic binding protein-like II"/>
    <property type="match status" value="1"/>
</dbReference>
<proteinExistence type="predicted"/>
<dbReference type="EMBL" id="JAEQNC010000004">
    <property type="protein sequence ID" value="MBL0372125.1"/>
    <property type="molecule type" value="Genomic_DNA"/>
</dbReference>
<dbReference type="Pfam" id="PF04069">
    <property type="entry name" value="OpuAC"/>
    <property type="match status" value="1"/>
</dbReference>
<reference evidence="2" key="1">
    <citation type="submission" date="2021-01" db="EMBL/GenBank/DDBJ databases">
        <title>Rhizobium sp. strain KVB221 16S ribosomal RNA gene Genome sequencing and assembly.</title>
        <authorList>
            <person name="Kang M."/>
        </authorList>
    </citation>
    <scope>NUCLEOTIDE SEQUENCE</scope>
    <source>
        <strain evidence="2">KVB221</strain>
    </source>
</reference>
<sequence>MAADLVIAMPNWPSGQATANILKLAIENEFGLSAEVRELGALNAFNKLESGEVAIHPEAWRPNFDTIIDKFVTKNKTVVLTKHSVAAWQGFCATPAAANADGIKAIEDLNDPAKTKALDTDGDGRGEIWIGSPTWLSTGIEKVRANSYGYAKSIALIETEEEVAMAAVDAAIATDRPMVFWCYAPHHVFKLHDVVRLTEPPHDGSKWKIVAPSDPMWISKSTALGAWDAARFHIAYGAAFAKDHPDIARFLEKVDLSTDEVANMSYALEVERQSPADYAKKWVEAEKARIDGWAKP</sequence>
<dbReference type="GO" id="GO:0022857">
    <property type="term" value="F:transmembrane transporter activity"/>
    <property type="evidence" value="ECO:0007669"/>
    <property type="project" value="InterPro"/>
</dbReference>
<dbReference type="AlphaFoldDB" id="A0A937CKG7"/>
<dbReference type="Gene3D" id="3.40.190.100">
    <property type="entry name" value="Glycine betaine-binding periplasmic protein, domain 2"/>
    <property type="match status" value="1"/>
</dbReference>
<protein>
    <submittedName>
        <fullName evidence="2">Amino acid-binding protein</fullName>
    </submittedName>
</protein>
<comment type="caution">
    <text evidence="2">The sequence shown here is derived from an EMBL/GenBank/DDBJ whole genome shotgun (WGS) entry which is preliminary data.</text>
</comment>
<dbReference type="GO" id="GO:0043190">
    <property type="term" value="C:ATP-binding cassette (ABC) transporter complex"/>
    <property type="evidence" value="ECO:0007669"/>
    <property type="project" value="InterPro"/>
</dbReference>
<evidence type="ECO:0000313" key="3">
    <source>
        <dbReference type="Proteomes" id="UP000633219"/>
    </source>
</evidence>
<organism evidence="2 3">
    <name type="scientific">Rhizobium setariae</name>
    <dbReference type="NCBI Taxonomy" id="2801340"/>
    <lineage>
        <taxon>Bacteria</taxon>
        <taxon>Pseudomonadati</taxon>
        <taxon>Pseudomonadota</taxon>
        <taxon>Alphaproteobacteria</taxon>
        <taxon>Hyphomicrobiales</taxon>
        <taxon>Rhizobiaceae</taxon>
        <taxon>Rhizobium/Agrobacterium group</taxon>
        <taxon>Rhizobium</taxon>
    </lineage>
</organism>
<dbReference type="InterPro" id="IPR007210">
    <property type="entry name" value="ABC_Gly_betaine_transp_sub-bd"/>
</dbReference>
<gene>
    <name evidence="2" type="ORF">JJB09_08795</name>
</gene>
<dbReference type="Proteomes" id="UP000633219">
    <property type="component" value="Unassembled WGS sequence"/>
</dbReference>
<accession>A0A937CKG7</accession>
<evidence type="ECO:0000313" key="2">
    <source>
        <dbReference type="EMBL" id="MBL0372125.1"/>
    </source>
</evidence>
<dbReference type="Gene3D" id="3.40.190.10">
    <property type="entry name" value="Periplasmic binding protein-like II"/>
    <property type="match status" value="1"/>
</dbReference>
<evidence type="ECO:0000259" key="1">
    <source>
        <dbReference type="Pfam" id="PF04069"/>
    </source>
</evidence>
<dbReference type="RefSeq" id="WP_201656834.1">
    <property type="nucleotide sequence ID" value="NZ_JAEQNC010000004.1"/>
</dbReference>
<dbReference type="CDD" id="cd13642">
    <property type="entry name" value="PBP2_BCP_1"/>
    <property type="match status" value="1"/>
</dbReference>
<feature type="domain" description="ABC-type glycine betaine transport system substrate-binding" evidence="1">
    <location>
        <begin position="4"/>
        <end position="284"/>
    </location>
</feature>
<keyword evidence="3" id="KW-1185">Reference proteome</keyword>
<name>A0A937CKG7_9HYPH</name>